<keyword evidence="3" id="KW-1185">Reference proteome</keyword>
<evidence type="ECO:0000313" key="2">
    <source>
        <dbReference type="EMBL" id="KAJ7777935.1"/>
    </source>
</evidence>
<keyword evidence="1" id="KW-0812">Transmembrane</keyword>
<dbReference type="EMBL" id="JARJLG010000009">
    <property type="protein sequence ID" value="KAJ7777935.1"/>
    <property type="molecule type" value="Genomic_DNA"/>
</dbReference>
<proteinExistence type="predicted"/>
<feature type="transmembrane region" description="Helical" evidence="1">
    <location>
        <begin position="37"/>
        <end position="55"/>
    </location>
</feature>
<dbReference type="Proteomes" id="UP001215280">
    <property type="component" value="Unassembled WGS sequence"/>
</dbReference>
<dbReference type="AlphaFoldDB" id="A0AAD7NWG5"/>
<evidence type="ECO:0000256" key="1">
    <source>
        <dbReference type="SAM" id="Phobius"/>
    </source>
</evidence>
<accession>A0AAD7NWG5</accession>
<keyword evidence="1" id="KW-0472">Membrane</keyword>
<reference evidence="2" key="1">
    <citation type="submission" date="2023-03" db="EMBL/GenBank/DDBJ databases">
        <title>Massive genome expansion in bonnet fungi (Mycena s.s.) driven by repeated elements and novel gene families across ecological guilds.</title>
        <authorList>
            <consortium name="Lawrence Berkeley National Laboratory"/>
            <person name="Harder C.B."/>
            <person name="Miyauchi S."/>
            <person name="Viragh M."/>
            <person name="Kuo A."/>
            <person name="Thoen E."/>
            <person name="Andreopoulos B."/>
            <person name="Lu D."/>
            <person name="Skrede I."/>
            <person name="Drula E."/>
            <person name="Henrissat B."/>
            <person name="Morin E."/>
            <person name="Kohler A."/>
            <person name="Barry K."/>
            <person name="LaButti K."/>
            <person name="Morin E."/>
            <person name="Salamov A."/>
            <person name="Lipzen A."/>
            <person name="Mereny Z."/>
            <person name="Hegedus B."/>
            <person name="Baldrian P."/>
            <person name="Stursova M."/>
            <person name="Weitz H."/>
            <person name="Taylor A."/>
            <person name="Grigoriev I.V."/>
            <person name="Nagy L.G."/>
            <person name="Martin F."/>
            <person name="Kauserud H."/>
        </authorList>
    </citation>
    <scope>NUCLEOTIDE SEQUENCE</scope>
    <source>
        <strain evidence="2">CBHHK188m</strain>
    </source>
</reference>
<gene>
    <name evidence="2" type="ORF">DFH07DRAFT_796723</name>
</gene>
<comment type="caution">
    <text evidence="2">The sequence shown here is derived from an EMBL/GenBank/DDBJ whole genome shotgun (WGS) entry which is preliminary data.</text>
</comment>
<sequence length="187" mass="21198">MPKAPTSMQIPQSVIQLLPLALTPLAALVPNGIQRGIVLGLAGLYFGGFVVLPNIPSVRMKKLEKHINETVELHAIAIREVDTNPRFVTETSLRLAQIRISESVLRSRMLGARDITWTEYIEHIRCLSFHIGECQREVRDVRTAILTTLESNRQRRYKEDIAQRRTTLDTVFQRGSGRIQKYPTGIV</sequence>
<name>A0AAD7NWG5_9AGAR</name>
<organism evidence="2 3">
    <name type="scientific">Mycena maculata</name>
    <dbReference type="NCBI Taxonomy" id="230809"/>
    <lineage>
        <taxon>Eukaryota</taxon>
        <taxon>Fungi</taxon>
        <taxon>Dikarya</taxon>
        <taxon>Basidiomycota</taxon>
        <taxon>Agaricomycotina</taxon>
        <taxon>Agaricomycetes</taxon>
        <taxon>Agaricomycetidae</taxon>
        <taxon>Agaricales</taxon>
        <taxon>Marasmiineae</taxon>
        <taxon>Mycenaceae</taxon>
        <taxon>Mycena</taxon>
    </lineage>
</organism>
<keyword evidence="1" id="KW-1133">Transmembrane helix</keyword>
<evidence type="ECO:0000313" key="3">
    <source>
        <dbReference type="Proteomes" id="UP001215280"/>
    </source>
</evidence>
<protein>
    <submittedName>
        <fullName evidence="2">Uncharacterized protein</fullName>
    </submittedName>
</protein>